<evidence type="ECO:0000313" key="2">
    <source>
        <dbReference type="Proteomes" id="UP000727407"/>
    </source>
</evidence>
<dbReference type="Proteomes" id="UP000727407">
    <property type="component" value="Unassembled WGS sequence"/>
</dbReference>
<accession>A0A8J4WWU3</accession>
<dbReference type="OrthoDB" id="8934837at2759"/>
<reference evidence="1" key="1">
    <citation type="submission" date="2020-07" db="EMBL/GenBank/DDBJ databases">
        <title>Clarias magur genome sequencing, assembly and annotation.</title>
        <authorList>
            <person name="Kushwaha B."/>
            <person name="Kumar R."/>
            <person name="Das P."/>
            <person name="Joshi C.G."/>
            <person name="Kumar D."/>
            <person name="Nagpure N.S."/>
            <person name="Pandey M."/>
            <person name="Agarwal S."/>
            <person name="Srivastava S."/>
            <person name="Singh M."/>
            <person name="Sahoo L."/>
            <person name="Jayasankar P."/>
            <person name="Meher P.K."/>
            <person name="Koringa P.G."/>
            <person name="Iquebal M.A."/>
            <person name="Das S.P."/>
            <person name="Bit A."/>
            <person name="Patnaik S."/>
            <person name="Patel N."/>
            <person name="Shah T.M."/>
            <person name="Hinsu A."/>
            <person name="Jena J.K."/>
        </authorList>
    </citation>
    <scope>NUCLEOTIDE SEQUENCE</scope>
    <source>
        <strain evidence="1">CIFAMagur01</strain>
        <tissue evidence="1">Testis</tissue>
    </source>
</reference>
<dbReference type="GO" id="GO:0016874">
    <property type="term" value="F:ligase activity"/>
    <property type="evidence" value="ECO:0007669"/>
    <property type="project" value="UniProtKB-KW"/>
</dbReference>
<dbReference type="EMBL" id="QNUK01000351">
    <property type="protein sequence ID" value="KAF5894884.1"/>
    <property type="molecule type" value="Genomic_DNA"/>
</dbReference>
<proteinExistence type="predicted"/>
<name>A0A8J4WWU3_CLAMG</name>
<protein>
    <submittedName>
        <fullName evidence="1">Glutamate--cysteine ligase</fullName>
    </submittedName>
</protein>
<dbReference type="GO" id="GO:0005576">
    <property type="term" value="C:extracellular region"/>
    <property type="evidence" value="ECO:0007669"/>
    <property type="project" value="InterPro"/>
</dbReference>
<comment type="caution">
    <text evidence="1">The sequence shown here is derived from an EMBL/GenBank/DDBJ whole genome shotgun (WGS) entry which is preliminary data.</text>
</comment>
<keyword evidence="1" id="KW-0436">Ligase</keyword>
<dbReference type="InterPro" id="IPR036048">
    <property type="entry name" value="Interleukin_8-like_sf"/>
</dbReference>
<dbReference type="Gene3D" id="2.40.50.40">
    <property type="match status" value="1"/>
</dbReference>
<feature type="non-terminal residue" evidence="1">
    <location>
        <position position="1"/>
    </location>
</feature>
<dbReference type="GO" id="GO:0006955">
    <property type="term" value="P:immune response"/>
    <property type="evidence" value="ECO:0007669"/>
    <property type="project" value="InterPro"/>
</dbReference>
<sequence>GFVPAPSCCTETSTSRVNVTEIVRYILQEKPLCPIKAVRQVSFEEWQNIML</sequence>
<keyword evidence="2" id="KW-1185">Reference proteome</keyword>
<dbReference type="AlphaFoldDB" id="A0A8J4WWU3"/>
<dbReference type="GO" id="GO:0008009">
    <property type="term" value="F:chemokine activity"/>
    <property type="evidence" value="ECO:0007669"/>
    <property type="project" value="InterPro"/>
</dbReference>
<gene>
    <name evidence="1" type="primary">Gclc</name>
    <name evidence="1" type="ORF">DAT39_015398</name>
</gene>
<dbReference type="SUPFAM" id="SSF54117">
    <property type="entry name" value="Interleukin 8-like chemokines"/>
    <property type="match status" value="1"/>
</dbReference>
<organism evidence="1 2">
    <name type="scientific">Clarias magur</name>
    <name type="common">Asian catfish</name>
    <name type="synonym">Macropteronotus magur</name>
    <dbReference type="NCBI Taxonomy" id="1594786"/>
    <lineage>
        <taxon>Eukaryota</taxon>
        <taxon>Metazoa</taxon>
        <taxon>Chordata</taxon>
        <taxon>Craniata</taxon>
        <taxon>Vertebrata</taxon>
        <taxon>Euteleostomi</taxon>
        <taxon>Actinopterygii</taxon>
        <taxon>Neopterygii</taxon>
        <taxon>Teleostei</taxon>
        <taxon>Ostariophysi</taxon>
        <taxon>Siluriformes</taxon>
        <taxon>Clariidae</taxon>
        <taxon>Clarias</taxon>
    </lineage>
</organism>
<evidence type="ECO:0000313" key="1">
    <source>
        <dbReference type="EMBL" id="KAF5894884.1"/>
    </source>
</evidence>